<dbReference type="GO" id="GO:0016757">
    <property type="term" value="F:glycosyltransferase activity"/>
    <property type="evidence" value="ECO:0007669"/>
    <property type="project" value="UniProtKB-KW"/>
</dbReference>
<name>F3QQC0_9BACT</name>
<dbReference type="SUPFAM" id="SSF53448">
    <property type="entry name" value="Nucleotide-diphospho-sugar transferases"/>
    <property type="match status" value="1"/>
</dbReference>
<comment type="caution">
    <text evidence="9">The sequence shown here is derived from an EMBL/GenBank/DDBJ whole genome shotgun (WGS) entry which is preliminary data.</text>
</comment>
<dbReference type="AlphaFoldDB" id="F3QQC0"/>
<dbReference type="Gene3D" id="3.90.550.10">
    <property type="entry name" value="Spore Coat Polysaccharide Biosynthesis Protein SpsA, Chain A"/>
    <property type="match status" value="1"/>
</dbReference>
<dbReference type="PANTHER" id="PTHR48090:SF1">
    <property type="entry name" value="PROPHAGE BACTOPRENOL GLUCOSYL TRANSFERASE HOMOLOG"/>
    <property type="match status" value="1"/>
</dbReference>
<evidence type="ECO:0000313" key="9">
    <source>
        <dbReference type="EMBL" id="EGG57411.1"/>
    </source>
</evidence>
<gene>
    <name evidence="9" type="ORF">HMPREF9442_00358</name>
</gene>
<keyword evidence="5 7" id="KW-1133">Transmembrane helix</keyword>
<evidence type="ECO:0000256" key="5">
    <source>
        <dbReference type="ARBA" id="ARBA00022989"/>
    </source>
</evidence>
<evidence type="ECO:0000256" key="1">
    <source>
        <dbReference type="ARBA" id="ARBA00004141"/>
    </source>
</evidence>
<evidence type="ECO:0000313" key="10">
    <source>
        <dbReference type="Proteomes" id="UP000005546"/>
    </source>
</evidence>
<keyword evidence="2" id="KW-0328">Glycosyltransferase</keyword>
<dbReference type="InterPro" id="IPR029044">
    <property type="entry name" value="Nucleotide-diphossugar_trans"/>
</dbReference>
<feature type="transmembrane region" description="Helical" evidence="7">
    <location>
        <begin position="273"/>
        <end position="295"/>
    </location>
</feature>
<dbReference type="Proteomes" id="UP000005546">
    <property type="component" value="Unassembled WGS sequence"/>
</dbReference>
<keyword evidence="6 7" id="KW-0472">Membrane</keyword>
<dbReference type="GO" id="GO:0005886">
    <property type="term" value="C:plasma membrane"/>
    <property type="evidence" value="ECO:0007669"/>
    <property type="project" value="TreeGrafter"/>
</dbReference>
<feature type="transmembrane region" description="Helical" evidence="7">
    <location>
        <begin position="238"/>
        <end position="261"/>
    </location>
</feature>
<proteinExistence type="predicted"/>
<evidence type="ECO:0000256" key="7">
    <source>
        <dbReference type="SAM" id="Phobius"/>
    </source>
</evidence>
<evidence type="ECO:0000259" key="8">
    <source>
        <dbReference type="Pfam" id="PF00535"/>
    </source>
</evidence>
<dbReference type="eggNOG" id="COG0463">
    <property type="taxonomic scope" value="Bacteria"/>
</dbReference>
<accession>F3QQC0</accession>
<dbReference type="EMBL" id="AFBR01000008">
    <property type="protein sequence ID" value="EGG57411.1"/>
    <property type="molecule type" value="Genomic_DNA"/>
</dbReference>
<dbReference type="OrthoDB" id="9807778at2"/>
<evidence type="ECO:0000256" key="3">
    <source>
        <dbReference type="ARBA" id="ARBA00022679"/>
    </source>
</evidence>
<keyword evidence="3 9" id="KW-0808">Transferase</keyword>
<reference evidence="9 10" key="1">
    <citation type="submission" date="2011-02" db="EMBL/GenBank/DDBJ databases">
        <authorList>
            <person name="Weinstock G."/>
            <person name="Sodergren E."/>
            <person name="Clifton S."/>
            <person name="Fulton L."/>
            <person name="Fulton B."/>
            <person name="Courtney L."/>
            <person name="Fronick C."/>
            <person name="Harrison M."/>
            <person name="Strong C."/>
            <person name="Farmer C."/>
            <person name="Delahaunty K."/>
            <person name="Markovic C."/>
            <person name="Hall O."/>
            <person name="Minx P."/>
            <person name="Tomlinson C."/>
            <person name="Mitreva M."/>
            <person name="Hou S."/>
            <person name="Chen J."/>
            <person name="Wollam A."/>
            <person name="Pepin K.H."/>
            <person name="Johnson M."/>
            <person name="Bhonagiri V."/>
            <person name="Zhang X."/>
            <person name="Suruliraj S."/>
            <person name="Warren W."/>
            <person name="Chinwalla A."/>
            <person name="Mardis E.R."/>
            <person name="Wilson R.K."/>
        </authorList>
    </citation>
    <scope>NUCLEOTIDE SEQUENCE [LARGE SCALE GENOMIC DNA]</scope>
    <source>
        <strain evidence="9 10">YIT 11841</strain>
    </source>
</reference>
<dbReference type="CDD" id="cd04187">
    <property type="entry name" value="DPM1_like_bac"/>
    <property type="match status" value="1"/>
</dbReference>
<dbReference type="HOGENOM" id="CLU_033536_0_1_10"/>
<dbReference type="InterPro" id="IPR050256">
    <property type="entry name" value="Glycosyltransferase_2"/>
</dbReference>
<evidence type="ECO:0000256" key="6">
    <source>
        <dbReference type="ARBA" id="ARBA00023136"/>
    </source>
</evidence>
<protein>
    <submittedName>
        <fullName evidence="9">Putative bactoprenol glucosyl transferase-like protein</fullName>
    </submittedName>
</protein>
<dbReference type="InterPro" id="IPR001173">
    <property type="entry name" value="Glyco_trans_2-like"/>
</dbReference>
<keyword evidence="10" id="KW-1185">Reference proteome</keyword>
<dbReference type="Pfam" id="PF00535">
    <property type="entry name" value="Glycos_transf_2"/>
    <property type="match status" value="1"/>
</dbReference>
<dbReference type="PANTHER" id="PTHR48090">
    <property type="entry name" value="UNDECAPRENYL-PHOSPHATE 4-DEOXY-4-FORMAMIDO-L-ARABINOSE TRANSFERASE-RELATED"/>
    <property type="match status" value="1"/>
</dbReference>
<keyword evidence="4 7" id="KW-0812">Transmembrane</keyword>
<sequence>MSEIMKLVIVVPCYNEEEVLVETTRQLSSVVDELLSDGKIGEGKILYVDDGSHDRTWELIRGFSETHPSVSGLKLAHNVGHQQALWAGLEWAASYADAAVSIDADLQDDVRSIVSMVDAWRGGSDIVYGVRRERATDTFFKKNTALAFYKLMNALGGDVVYNHADFRLMSRRTLQALMAYPERNLFLRGMVSALGYPSARVYYDRKERMAGESKYPLSKMLSFALDGITSFSVRPLRYISMLGLLFILISLVAIVYGIVVYVEGNTIPGWTSLLVSVWFIGGTILMALGIIGEYVGKVYKEVKRRPRYFVEQTAGMQEPQA</sequence>
<dbReference type="STRING" id="762982.HMPREF9442_00358"/>
<feature type="domain" description="Glycosyltransferase 2-like" evidence="8">
    <location>
        <begin position="9"/>
        <end position="175"/>
    </location>
</feature>
<evidence type="ECO:0000256" key="2">
    <source>
        <dbReference type="ARBA" id="ARBA00022676"/>
    </source>
</evidence>
<comment type="subcellular location">
    <subcellularLocation>
        <location evidence="1">Membrane</location>
        <topology evidence="1">Multi-pass membrane protein</topology>
    </subcellularLocation>
</comment>
<evidence type="ECO:0000256" key="4">
    <source>
        <dbReference type="ARBA" id="ARBA00022692"/>
    </source>
</evidence>
<dbReference type="RefSeq" id="WP_008624551.1">
    <property type="nucleotide sequence ID" value="NZ_GL883812.1"/>
</dbReference>
<organism evidence="9 10">
    <name type="scientific">Paraprevotella xylaniphila YIT 11841</name>
    <dbReference type="NCBI Taxonomy" id="762982"/>
    <lineage>
        <taxon>Bacteria</taxon>
        <taxon>Pseudomonadati</taxon>
        <taxon>Bacteroidota</taxon>
        <taxon>Bacteroidia</taxon>
        <taxon>Bacteroidales</taxon>
        <taxon>Prevotellaceae</taxon>
        <taxon>Paraprevotella</taxon>
    </lineage>
</organism>